<protein>
    <submittedName>
        <fullName evidence="1">Uncharacterized protein</fullName>
    </submittedName>
</protein>
<proteinExistence type="predicted"/>
<dbReference type="AlphaFoldDB" id="A0A1G2GTY9"/>
<comment type="caution">
    <text evidence="1">The sequence shown here is derived from an EMBL/GenBank/DDBJ whole genome shotgun (WGS) entry which is preliminary data.</text>
</comment>
<gene>
    <name evidence="1" type="ORF">A3B25_01240</name>
</gene>
<evidence type="ECO:0000313" key="1">
    <source>
        <dbReference type="EMBL" id="OGZ53654.1"/>
    </source>
</evidence>
<sequence>MKFTISNTHYNLSDLARRISYKPIGHTEHGELNAVRPLSGDYPRFHAYILEGKGGIEFSLHLDQKRPSYEGSTAHSGDYNSDLIQEEARRIQEVLASAKPVKKNPFFPD</sequence>
<organism evidence="1 2">
    <name type="scientific">Candidatus Ryanbacteria bacterium RIFCSPLOWO2_01_FULL_48_26</name>
    <dbReference type="NCBI Taxonomy" id="1802126"/>
    <lineage>
        <taxon>Bacteria</taxon>
        <taxon>Candidatus Ryaniibacteriota</taxon>
    </lineage>
</organism>
<accession>A0A1G2GTY9</accession>
<dbReference type="EMBL" id="MHNW01000014">
    <property type="protein sequence ID" value="OGZ53654.1"/>
    <property type="molecule type" value="Genomic_DNA"/>
</dbReference>
<name>A0A1G2GTY9_9BACT</name>
<evidence type="ECO:0000313" key="2">
    <source>
        <dbReference type="Proteomes" id="UP000179106"/>
    </source>
</evidence>
<dbReference type="Proteomes" id="UP000179106">
    <property type="component" value="Unassembled WGS sequence"/>
</dbReference>
<reference evidence="1 2" key="1">
    <citation type="journal article" date="2016" name="Nat. Commun.">
        <title>Thousands of microbial genomes shed light on interconnected biogeochemical processes in an aquifer system.</title>
        <authorList>
            <person name="Anantharaman K."/>
            <person name="Brown C.T."/>
            <person name="Hug L.A."/>
            <person name="Sharon I."/>
            <person name="Castelle C.J."/>
            <person name="Probst A.J."/>
            <person name="Thomas B.C."/>
            <person name="Singh A."/>
            <person name="Wilkins M.J."/>
            <person name="Karaoz U."/>
            <person name="Brodie E.L."/>
            <person name="Williams K.H."/>
            <person name="Hubbard S.S."/>
            <person name="Banfield J.F."/>
        </authorList>
    </citation>
    <scope>NUCLEOTIDE SEQUENCE [LARGE SCALE GENOMIC DNA]</scope>
</reference>